<dbReference type="GO" id="GO:0006412">
    <property type="term" value="P:translation"/>
    <property type="evidence" value="ECO:0007669"/>
    <property type="project" value="UniProtKB-UniRule"/>
</dbReference>
<evidence type="ECO:0000259" key="9">
    <source>
        <dbReference type="SMART" id="SM01390"/>
    </source>
</evidence>
<comment type="subunit">
    <text evidence="7">Part of the 30S ribosomal subunit. Contacts protein S5. The interaction surface between S4 and S5 is involved in control of translational fidelity.</text>
</comment>
<evidence type="ECO:0000256" key="7">
    <source>
        <dbReference type="HAMAP-Rule" id="MF_01306"/>
    </source>
</evidence>
<evidence type="ECO:0000313" key="13">
    <source>
        <dbReference type="Proteomes" id="UP000501926"/>
    </source>
</evidence>
<evidence type="ECO:0000256" key="1">
    <source>
        <dbReference type="ARBA" id="ARBA00007465"/>
    </source>
</evidence>
<comment type="function">
    <text evidence="7">One of the primary rRNA binding proteins, it binds directly to 16S rRNA where it nucleates assembly of the body of the 30S subunit.</text>
</comment>
<dbReference type="PANTHER" id="PTHR11831">
    <property type="entry name" value="30S 40S RIBOSOMAL PROTEIN"/>
    <property type="match status" value="1"/>
</dbReference>
<evidence type="ECO:0000313" key="11">
    <source>
        <dbReference type="EMBL" id="SOH05313.1"/>
    </source>
</evidence>
<dbReference type="FunFam" id="3.10.290.10:FF:000001">
    <property type="entry name" value="30S ribosomal protein S4"/>
    <property type="match status" value="1"/>
</dbReference>
<evidence type="ECO:0000259" key="8">
    <source>
        <dbReference type="SMART" id="SM00363"/>
    </source>
</evidence>
<proteinExistence type="inferred from homology"/>
<keyword evidence="12" id="KW-1185">Reference proteome</keyword>
<comment type="similarity">
    <text evidence="1 7">Belongs to the universal ribosomal protein uS4 family.</text>
</comment>
<gene>
    <name evidence="7 11" type="primary">rpsD</name>
    <name evidence="10" type="ORF">KsCSTR_13980</name>
    <name evidence="11" type="ORF">KSMBR1_2831</name>
</gene>
<dbReference type="Pfam" id="PF00163">
    <property type="entry name" value="Ribosomal_S4"/>
    <property type="match status" value="1"/>
</dbReference>
<dbReference type="GO" id="GO:0003735">
    <property type="term" value="F:structural constituent of ribosome"/>
    <property type="evidence" value="ECO:0007669"/>
    <property type="project" value="InterPro"/>
</dbReference>
<dbReference type="GO" id="GO:0042274">
    <property type="term" value="P:ribosomal small subunit biogenesis"/>
    <property type="evidence" value="ECO:0007669"/>
    <property type="project" value="TreeGrafter"/>
</dbReference>
<dbReference type="PROSITE" id="PS50889">
    <property type="entry name" value="S4"/>
    <property type="match status" value="1"/>
</dbReference>
<dbReference type="InterPro" id="IPR036986">
    <property type="entry name" value="S4_RNA-bd_sf"/>
</dbReference>
<dbReference type="EMBL" id="LT934425">
    <property type="protein sequence ID" value="SOH05313.1"/>
    <property type="molecule type" value="Genomic_DNA"/>
</dbReference>
<dbReference type="NCBIfam" id="NF003717">
    <property type="entry name" value="PRK05327.1"/>
    <property type="match status" value="1"/>
</dbReference>
<evidence type="ECO:0000313" key="10">
    <source>
        <dbReference type="EMBL" id="QII10777.1"/>
    </source>
</evidence>
<dbReference type="NCBIfam" id="TIGR01017">
    <property type="entry name" value="rpsD_bact"/>
    <property type="match status" value="1"/>
</dbReference>
<dbReference type="SMART" id="SM00363">
    <property type="entry name" value="S4"/>
    <property type="match status" value="1"/>
</dbReference>
<dbReference type="Proteomes" id="UP000221734">
    <property type="component" value="Chromosome Kuenenia_stuttgartiensis_MBR1"/>
</dbReference>
<dbReference type="EMBL" id="CP049055">
    <property type="protein sequence ID" value="QII10777.1"/>
    <property type="molecule type" value="Genomic_DNA"/>
</dbReference>
<comment type="function">
    <text evidence="7">With S5 and S12 plays an important role in translational accuracy.</text>
</comment>
<dbReference type="InterPro" id="IPR001912">
    <property type="entry name" value="Ribosomal_uS4_N"/>
</dbReference>
<dbReference type="InterPro" id="IPR022801">
    <property type="entry name" value="Ribosomal_uS4"/>
</dbReference>
<name>A0A2C9CID0_KUEST</name>
<dbReference type="Proteomes" id="UP000501926">
    <property type="component" value="Chromosome"/>
</dbReference>
<dbReference type="CDD" id="cd00165">
    <property type="entry name" value="S4"/>
    <property type="match status" value="1"/>
</dbReference>
<dbReference type="Pfam" id="PF01479">
    <property type="entry name" value="S4"/>
    <property type="match status" value="1"/>
</dbReference>
<keyword evidence="5 7" id="KW-0687">Ribonucleoprotein</keyword>
<evidence type="ECO:0000256" key="3">
    <source>
        <dbReference type="ARBA" id="ARBA00022884"/>
    </source>
</evidence>
<dbReference type="AlphaFoldDB" id="A0A2C9CID0"/>
<dbReference type="SMART" id="SM01390">
    <property type="entry name" value="Ribosomal_S4"/>
    <property type="match status" value="1"/>
</dbReference>
<evidence type="ECO:0000313" key="12">
    <source>
        <dbReference type="Proteomes" id="UP000221734"/>
    </source>
</evidence>
<evidence type="ECO:0000256" key="2">
    <source>
        <dbReference type="ARBA" id="ARBA00022730"/>
    </source>
</evidence>
<dbReference type="SUPFAM" id="SSF55174">
    <property type="entry name" value="Alpha-L RNA-binding motif"/>
    <property type="match status" value="1"/>
</dbReference>
<dbReference type="Gene3D" id="3.10.290.10">
    <property type="entry name" value="RNA-binding S4 domain"/>
    <property type="match status" value="1"/>
</dbReference>
<dbReference type="InterPro" id="IPR005709">
    <property type="entry name" value="Ribosomal_uS4_bac-type"/>
</dbReference>
<evidence type="ECO:0000256" key="5">
    <source>
        <dbReference type="ARBA" id="ARBA00023274"/>
    </source>
</evidence>
<reference evidence="12" key="1">
    <citation type="submission" date="2017-10" db="EMBL/GenBank/DDBJ databases">
        <authorList>
            <person name="Frank J."/>
        </authorList>
    </citation>
    <scope>NUCLEOTIDE SEQUENCE [LARGE SCALE GENOMIC DNA]</scope>
</reference>
<protein>
    <recommendedName>
        <fullName evidence="6 7">Small ribosomal subunit protein uS4</fullName>
    </recommendedName>
</protein>
<keyword evidence="3 7" id="KW-0694">RNA-binding</keyword>
<keyword evidence="4 7" id="KW-0689">Ribosomal protein</keyword>
<sequence length="231" mass="26571">MVADPVKSAGCKINTNVVLERKDMARYVGPQCRLCRREGEKLFLKGFRCETAKCAITKRKYPPGQFSWGRGKLSKYGIQFREKQKVKRFYGVLERQFRNYFRKAEKQKGNTGDNLLVMLERRLDNVVHLLTFAHSRKSARQLILHGNVTVNDKKVDIASFLVKVGDVIRPKNSERSRKLVQDNAEALKSRKISSWLEFRQGALEGVVTQLPNRDDISVSVQEQLIIELCSK</sequence>
<feature type="domain" description="RNA-binding S4" evidence="8">
    <location>
        <begin position="121"/>
        <end position="185"/>
    </location>
</feature>
<dbReference type="KEGG" id="kst:KSMBR1_2831"/>
<evidence type="ECO:0000256" key="6">
    <source>
        <dbReference type="ARBA" id="ARBA00035254"/>
    </source>
</evidence>
<reference evidence="10 13" key="3">
    <citation type="submission" date="2020-02" db="EMBL/GenBank/DDBJ databases">
        <title>Newly sequenced genome of strain CSTR1 showed variability in Candidatus Kuenenia stuttgartiensis genomes.</title>
        <authorList>
            <person name="Ding C."/>
            <person name="Adrian L."/>
        </authorList>
    </citation>
    <scope>NUCLEOTIDE SEQUENCE [LARGE SCALE GENOMIC DNA]</scope>
    <source>
        <strain evidence="10 13">CSTR1</strain>
    </source>
</reference>
<reference evidence="11" key="2">
    <citation type="submission" date="2017-10" db="EMBL/GenBank/DDBJ databases">
        <authorList>
            <person name="Banno H."/>
            <person name="Chua N.-H."/>
        </authorList>
    </citation>
    <scope>NUCLEOTIDE SEQUENCE [LARGE SCALE GENOMIC DNA]</scope>
    <source>
        <strain evidence="11">Kuenenia_mbr1_ru-nijmegen</strain>
    </source>
</reference>
<dbReference type="PANTHER" id="PTHR11831:SF4">
    <property type="entry name" value="SMALL RIBOSOMAL SUBUNIT PROTEIN US4M"/>
    <property type="match status" value="1"/>
</dbReference>
<keyword evidence="2 7" id="KW-0699">rRNA-binding</keyword>
<evidence type="ECO:0000256" key="4">
    <source>
        <dbReference type="ARBA" id="ARBA00022980"/>
    </source>
</evidence>
<dbReference type="HAMAP" id="MF_01306_B">
    <property type="entry name" value="Ribosomal_uS4_B"/>
    <property type="match status" value="1"/>
</dbReference>
<accession>A0A2C9CID0</accession>
<dbReference type="InterPro" id="IPR002942">
    <property type="entry name" value="S4_RNA-bd"/>
</dbReference>
<feature type="domain" description="Small ribosomal subunit protein uS4 N-terminal" evidence="9">
    <location>
        <begin position="26"/>
        <end position="120"/>
    </location>
</feature>
<dbReference type="GO" id="GO:0015935">
    <property type="term" value="C:small ribosomal subunit"/>
    <property type="evidence" value="ECO:0007669"/>
    <property type="project" value="InterPro"/>
</dbReference>
<dbReference type="FunFam" id="1.10.1050.10:FF:000001">
    <property type="entry name" value="30S ribosomal protein S4"/>
    <property type="match status" value="1"/>
</dbReference>
<organism evidence="11 12">
    <name type="scientific">Kuenenia stuttgartiensis</name>
    <dbReference type="NCBI Taxonomy" id="174633"/>
    <lineage>
        <taxon>Bacteria</taxon>
        <taxon>Pseudomonadati</taxon>
        <taxon>Planctomycetota</taxon>
        <taxon>Candidatus Brocadiia</taxon>
        <taxon>Candidatus Brocadiales</taxon>
        <taxon>Candidatus Brocadiaceae</taxon>
        <taxon>Candidatus Kuenenia</taxon>
    </lineage>
</organism>
<dbReference type="GO" id="GO:0019843">
    <property type="term" value="F:rRNA binding"/>
    <property type="evidence" value="ECO:0007669"/>
    <property type="project" value="UniProtKB-UniRule"/>
</dbReference>
<dbReference type="Gene3D" id="1.10.1050.10">
    <property type="entry name" value="Ribosomal Protein S4 Delta 41, Chain A, domain 1"/>
    <property type="match status" value="1"/>
</dbReference>